<keyword evidence="6 10" id="KW-1133">Transmembrane helix</keyword>
<evidence type="ECO:0000256" key="3">
    <source>
        <dbReference type="ARBA" id="ARBA00021717"/>
    </source>
</evidence>
<evidence type="ECO:0000256" key="8">
    <source>
        <dbReference type="ARBA" id="ARBA00023143"/>
    </source>
</evidence>
<dbReference type="Pfam" id="PF01311">
    <property type="entry name" value="Bac_export_1"/>
    <property type="match status" value="1"/>
</dbReference>
<feature type="transmembrane region" description="Helical" evidence="10">
    <location>
        <begin position="217"/>
        <end position="239"/>
    </location>
</feature>
<sequence>MVEFTSAQLYSWLAAFLWPFFRILALIGTAPLFGESTIPRRAKIALSAMIAMVVSPTIAQLPVVPVYSFGGLMIILNEVGIGLATGFAMRLVFATVQQAGEIIGLQMGLSFASFFDRAAGGQTMVLSRFLNLIAMLLFLALDGHLLMLGTLVDSFTGLPIGGNPGGGTPLSADGAMAVARAGGMVFSSGLLLALPMIAALLTLNLAMGILNRASPQLSIFAVGFPVTLSGGLLVLMLVMPQMGTYMQHMIEAGLEAVGTVLGQFAR</sequence>
<dbReference type="GO" id="GO:0044780">
    <property type="term" value="P:bacterial-type flagellum assembly"/>
    <property type="evidence" value="ECO:0007669"/>
    <property type="project" value="UniProtKB-UniRule"/>
</dbReference>
<keyword evidence="7 10" id="KW-0472">Membrane</keyword>
<keyword evidence="5 10" id="KW-0812">Transmembrane</keyword>
<keyword evidence="11" id="KW-0969">Cilium</keyword>
<comment type="caution">
    <text evidence="11">The sequence shown here is derived from an EMBL/GenBank/DDBJ whole genome shotgun (WGS) entry which is preliminary data.</text>
</comment>
<evidence type="ECO:0000256" key="10">
    <source>
        <dbReference type="RuleBase" id="RU362071"/>
    </source>
</evidence>
<keyword evidence="11" id="KW-0966">Cell projection</keyword>
<dbReference type="Proteomes" id="UP000253501">
    <property type="component" value="Unassembled WGS sequence"/>
</dbReference>
<name>A0A367PF85_CUPNE</name>
<dbReference type="InterPro" id="IPR006303">
    <property type="entry name" value="FliR"/>
</dbReference>
<dbReference type="PANTHER" id="PTHR30065:SF8">
    <property type="entry name" value="FLAGELLAR BIOSYNTHETIC PROTEIN FLIR"/>
    <property type="match status" value="1"/>
</dbReference>
<feature type="transmembrane region" description="Helical" evidence="10">
    <location>
        <begin position="129"/>
        <end position="152"/>
    </location>
</feature>
<evidence type="ECO:0000256" key="9">
    <source>
        <dbReference type="NCBIfam" id="TIGR01400"/>
    </source>
</evidence>
<evidence type="ECO:0000256" key="7">
    <source>
        <dbReference type="ARBA" id="ARBA00023136"/>
    </source>
</evidence>
<feature type="transmembrane region" description="Helical" evidence="10">
    <location>
        <begin position="190"/>
        <end position="210"/>
    </location>
</feature>
<evidence type="ECO:0000256" key="5">
    <source>
        <dbReference type="ARBA" id="ARBA00022692"/>
    </source>
</evidence>
<dbReference type="PRINTS" id="PR00953">
    <property type="entry name" value="TYPE3IMRPROT"/>
</dbReference>
<proteinExistence type="inferred from homology"/>
<dbReference type="PANTHER" id="PTHR30065">
    <property type="entry name" value="FLAGELLAR BIOSYNTHETIC PROTEIN FLIR"/>
    <property type="match status" value="1"/>
</dbReference>
<gene>
    <name evidence="11" type="primary">fliR</name>
    <name evidence="11" type="ORF">DDK22_22780</name>
</gene>
<feature type="transmembrane region" description="Helical" evidence="10">
    <location>
        <begin position="69"/>
        <end position="93"/>
    </location>
</feature>
<evidence type="ECO:0000313" key="12">
    <source>
        <dbReference type="Proteomes" id="UP000253501"/>
    </source>
</evidence>
<protein>
    <recommendedName>
        <fullName evidence="3 9">Flagellar biosynthetic protein FliR</fullName>
    </recommendedName>
</protein>
<comment type="subcellular location">
    <subcellularLocation>
        <location evidence="10">Cell membrane</location>
        <topology evidence="10">Multi-pass membrane protein</topology>
    </subcellularLocation>
    <subcellularLocation>
        <location evidence="10">Bacterial flagellum basal body</location>
    </subcellularLocation>
</comment>
<dbReference type="NCBIfam" id="TIGR01400">
    <property type="entry name" value="fliR"/>
    <property type="match status" value="1"/>
</dbReference>
<dbReference type="GO" id="GO:0009425">
    <property type="term" value="C:bacterial-type flagellum basal body"/>
    <property type="evidence" value="ECO:0007669"/>
    <property type="project" value="UniProtKB-SubCell"/>
</dbReference>
<comment type="similarity">
    <text evidence="2 10">Belongs to the FliR/MopE/SpaR family.</text>
</comment>
<feature type="transmembrane region" description="Helical" evidence="10">
    <location>
        <begin position="12"/>
        <end position="32"/>
    </location>
</feature>
<dbReference type="GO" id="GO:0005886">
    <property type="term" value="C:plasma membrane"/>
    <property type="evidence" value="ECO:0007669"/>
    <property type="project" value="UniProtKB-SubCell"/>
</dbReference>
<evidence type="ECO:0000256" key="1">
    <source>
        <dbReference type="ARBA" id="ARBA00002578"/>
    </source>
</evidence>
<evidence type="ECO:0000256" key="6">
    <source>
        <dbReference type="ARBA" id="ARBA00022989"/>
    </source>
</evidence>
<dbReference type="GO" id="GO:0006605">
    <property type="term" value="P:protein targeting"/>
    <property type="evidence" value="ECO:0007669"/>
    <property type="project" value="UniProtKB-UniRule"/>
</dbReference>
<dbReference type="EMBL" id="QDHA01000055">
    <property type="protein sequence ID" value="RCJ06214.1"/>
    <property type="molecule type" value="Genomic_DNA"/>
</dbReference>
<evidence type="ECO:0000313" key="11">
    <source>
        <dbReference type="EMBL" id="RCJ06214.1"/>
    </source>
</evidence>
<dbReference type="InterPro" id="IPR002010">
    <property type="entry name" value="T3SS_IM_R"/>
</dbReference>
<feature type="transmembrane region" description="Helical" evidence="10">
    <location>
        <begin position="44"/>
        <end position="63"/>
    </location>
</feature>
<keyword evidence="11" id="KW-0282">Flagellum</keyword>
<dbReference type="RefSeq" id="WP_114133904.1">
    <property type="nucleotide sequence ID" value="NZ_CP068435.1"/>
</dbReference>
<accession>A0A367PF85</accession>
<keyword evidence="8 10" id="KW-0975">Bacterial flagellum</keyword>
<organism evidence="11 12">
    <name type="scientific">Cupriavidus necator</name>
    <name type="common">Alcaligenes eutrophus</name>
    <name type="synonym">Ralstonia eutropha</name>
    <dbReference type="NCBI Taxonomy" id="106590"/>
    <lineage>
        <taxon>Bacteria</taxon>
        <taxon>Pseudomonadati</taxon>
        <taxon>Pseudomonadota</taxon>
        <taxon>Betaproteobacteria</taxon>
        <taxon>Burkholderiales</taxon>
        <taxon>Burkholderiaceae</taxon>
        <taxon>Cupriavidus</taxon>
    </lineage>
</organism>
<reference evidence="11 12" key="1">
    <citation type="submission" date="2018-04" db="EMBL/GenBank/DDBJ databases">
        <title>Cupriavidus necator CR12 genome sequencing and assembly.</title>
        <authorList>
            <person name="Ben Fekih I."/>
            <person name="Mazhar H.S."/>
            <person name="Bello S.K."/>
            <person name="Rensing C."/>
        </authorList>
    </citation>
    <scope>NUCLEOTIDE SEQUENCE [LARGE SCALE GENOMIC DNA]</scope>
    <source>
        <strain evidence="11 12">CR12</strain>
    </source>
</reference>
<evidence type="ECO:0000256" key="2">
    <source>
        <dbReference type="ARBA" id="ARBA00009772"/>
    </source>
</evidence>
<keyword evidence="4 10" id="KW-1003">Cell membrane</keyword>
<dbReference type="AlphaFoldDB" id="A0A367PF85"/>
<evidence type="ECO:0000256" key="4">
    <source>
        <dbReference type="ARBA" id="ARBA00022475"/>
    </source>
</evidence>
<comment type="function">
    <text evidence="1 10">Role in flagellar biosynthesis.</text>
</comment>